<keyword evidence="3" id="KW-1185">Reference proteome</keyword>
<reference evidence="3" key="1">
    <citation type="submission" date="2016-10" db="EMBL/GenBank/DDBJ databases">
        <authorList>
            <person name="Varghese N."/>
            <person name="Submissions S."/>
        </authorList>
    </citation>
    <scope>NUCLEOTIDE SEQUENCE [LARGE SCALE GENOMIC DNA]</scope>
    <source>
        <strain evidence="3">LMG 26383,CCUG 61248,R- 45681</strain>
    </source>
</reference>
<name>A0A1H7X3V5_9HYPH</name>
<dbReference type="Proteomes" id="UP000199664">
    <property type="component" value="Unassembled WGS sequence"/>
</dbReference>
<dbReference type="OrthoDB" id="8163082at2"/>
<keyword evidence="1" id="KW-0472">Membrane</keyword>
<keyword evidence="1" id="KW-0812">Transmembrane</keyword>
<accession>A0A1H7X3V5</accession>
<dbReference type="RefSeq" id="WP_091840610.1">
    <property type="nucleotide sequence ID" value="NZ_FOAN01000009.1"/>
</dbReference>
<sequence>MTGQDELRERAIERLHQRHARHGLADVAKPVSWEDQLPILLLGGFLAVTLLASVLIRAVGG</sequence>
<gene>
    <name evidence="2" type="ORF">SAMN04515666_109160</name>
</gene>
<dbReference type="STRING" id="1036779.SAMN04515666_109160"/>
<proteinExistence type="predicted"/>
<evidence type="ECO:0000313" key="3">
    <source>
        <dbReference type="Proteomes" id="UP000199664"/>
    </source>
</evidence>
<feature type="transmembrane region" description="Helical" evidence="1">
    <location>
        <begin position="39"/>
        <end position="59"/>
    </location>
</feature>
<organism evidence="2 3">
    <name type="scientific">Bosea lupini</name>
    <dbReference type="NCBI Taxonomy" id="1036779"/>
    <lineage>
        <taxon>Bacteria</taxon>
        <taxon>Pseudomonadati</taxon>
        <taxon>Pseudomonadota</taxon>
        <taxon>Alphaproteobacteria</taxon>
        <taxon>Hyphomicrobiales</taxon>
        <taxon>Boseaceae</taxon>
        <taxon>Bosea</taxon>
    </lineage>
</organism>
<dbReference type="EMBL" id="FOAN01000009">
    <property type="protein sequence ID" value="SEM28383.1"/>
    <property type="molecule type" value="Genomic_DNA"/>
</dbReference>
<protein>
    <submittedName>
        <fullName evidence="2">Uncharacterized protein</fullName>
    </submittedName>
</protein>
<dbReference type="AlphaFoldDB" id="A0A1H7X3V5"/>
<evidence type="ECO:0000313" key="2">
    <source>
        <dbReference type="EMBL" id="SEM28383.1"/>
    </source>
</evidence>
<keyword evidence="1" id="KW-1133">Transmembrane helix</keyword>
<evidence type="ECO:0000256" key="1">
    <source>
        <dbReference type="SAM" id="Phobius"/>
    </source>
</evidence>